<dbReference type="PANTHER" id="PTHR43172">
    <property type="entry name" value="ADENYLOSUCCINATE LYASE"/>
    <property type="match status" value="1"/>
</dbReference>
<sequence>MSAYAHPLLTDPEVATLFSEERLIAECIAFEIALTKALAATGRAESADAEAALAALASFKPDIAALRESTRDDGLLVPGLTRQIKTHIGPDAARAFHTGATSQDLLDTATARILRDLSSLFAPRLAAILEALAALEARHGSRPLMARTRLQAALPITVADRIATWRAPLIEAGNRLTTVTAATAILQFGGPVGTRDDPDLATAMADSLGLAVPERPRHTDRSHLADYAHWLSRLATALGKIGLDTALMAQQGIGEVRLSGGGTSSAMPHKQNPVRAETLVTLARWTATMLPTMTGIHEMERSGIAWAGEWLALPQMAESTGAALLAAEELLGQIEDFGSPA</sequence>
<keyword evidence="4" id="KW-1185">Reference proteome</keyword>
<dbReference type="Gene3D" id="1.20.200.10">
    <property type="entry name" value="Fumarase/aspartase (Central domain)"/>
    <property type="match status" value="1"/>
</dbReference>
<dbReference type="SUPFAM" id="SSF48557">
    <property type="entry name" value="L-aspartase-like"/>
    <property type="match status" value="1"/>
</dbReference>
<evidence type="ECO:0000313" key="3">
    <source>
        <dbReference type="EMBL" id="QHQ34502.1"/>
    </source>
</evidence>
<protein>
    <submittedName>
        <fullName evidence="3">3-carboxy-cis,cis-muconate cycloisomerase</fullName>
    </submittedName>
</protein>
<gene>
    <name evidence="3" type="ORF">GO499_04515</name>
</gene>
<dbReference type="Pfam" id="PF00206">
    <property type="entry name" value="Lyase_1"/>
    <property type="match status" value="1"/>
</dbReference>
<dbReference type="RefSeq" id="WP_161861071.1">
    <property type="nucleotide sequence ID" value="NZ_CP046620.1"/>
</dbReference>
<proteinExistence type="inferred from homology"/>
<dbReference type="PANTHER" id="PTHR43172:SF2">
    <property type="entry name" value="ADENYLOSUCCINATE LYASE C-TERMINAL DOMAIN-CONTAINING PROTEIN"/>
    <property type="match status" value="1"/>
</dbReference>
<dbReference type="InterPro" id="IPR000362">
    <property type="entry name" value="Fumarate_lyase_fam"/>
</dbReference>
<dbReference type="Proteomes" id="UP000464495">
    <property type="component" value="Chromosome"/>
</dbReference>
<dbReference type="KEGG" id="amaq:GO499_04515"/>
<name>A0A6P1T1U2_9RHOB</name>
<keyword evidence="3" id="KW-0413">Isomerase</keyword>
<dbReference type="InterPro" id="IPR008948">
    <property type="entry name" value="L-Aspartase-like"/>
</dbReference>
<evidence type="ECO:0000259" key="2">
    <source>
        <dbReference type="Pfam" id="PF00206"/>
    </source>
</evidence>
<feature type="domain" description="Fumarate lyase N-terminal" evidence="2">
    <location>
        <begin position="22"/>
        <end position="282"/>
    </location>
</feature>
<dbReference type="InterPro" id="IPR022761">
    <property type="entry name" value="Fumarate_lyase_N"/>
</dbReference>
<organism evidence="3 4">
    <name type="scientific">Algicella marina</name>
    <dbReference type="NCBI Taxonomy" id="2683284"/>
    <lineage>
        <taxon>Bacteria</taxon>
        <taxon>Pseudomonadati</taxon>
        <taxon>Pseudomonadota</taxon>
        <taxon>Alphaproteobacteria</taxon>
        <taxon>Rhodobacterales</taxon>
        <taxon>Paracoccaceae</taxon>
        <taxon>Algicella</taxon>
    </lineage>
</organism>
<evidence type="ECO:0000256" key="1">
    <source>
        <dbReference type="ARBA" id="ARBA00034772"/>
    </source>
</evidence>
<reference evidence="3 4" key="1">
    <citation type="submission" date="2019-12" db="EMBL/GenBank/DDBJ databases">
        <title>Complete genome sequence of Algicella marina strain 9Alg 56(T) isolated from the red alga Tichocarpus crinitus.</title>
        <authorList>
            <person name="Kim S.-G."/>
            <person name="Nedashkovskaya O.I."/>
        </authorList>
    </citation>
    <scope>NUCLEOTIDE SEQUENCE [LARGE SCALE GENOMIC DNA]</scope>
    <source>
        <strain evidence="3 4">9Alg 56</strain>
    </source>
</reference>
<dbReference type="GO" id="GO:0016853">
    <property type="term" value="F:isomerase activity"/>
    <property type="evidence" value="ECO:0007669"/>
    <property type="project" value="UniProtKB-KW"/>
</dbReference>
<accession>A0A6P1T1U2</accession>
<evidence type="ECO:0000313" key="4">
    <source>
        <dbReference type="Proteomes" id="UP000464495"/>
    </source>
</evidence>
<dbReference type="PRINTS" id="PR00149">
    <property type="entry name" value="FUMRATELYASE"/>
</dbReference>
<comment type="similarity">
    <text evidence="1">Belongs to the class-II fumarase/aspartase family.</text>
</comment>
<dbReference type="AlphaFoldDB" id="A0A6P1T1U2"/>
<dbReference type="EMBL" id="CP046620">
    <property type="protein sequence ID" value="QHQ34502.1"/>
    <property type="molecule type" value="Genomic_DNA"/>
</dbReference>